<organism evidence="12 13">
    <name type="scientific">Hermanssonia centrifuga</name>
    <dbReference type="NCBI Taxonomy" id="98765"/>
    <lineage>
        <taxon>Eukaryota</taxon>
        <taxon>Fungi</taxon>
        <taxon>Dikarya</taxon>
        <taxon>Basidiomycota</taxon>
        <taxon>Agaricomycotina</taxon>
        <taxon>Agaricomycetes</taxon>
        <taxon>Polyporales</taxon>
        <taxon>Meruliaceae</taxon>
        <taxon>Hermanssonia</taxon>
    </lineage>
</organism>
<feature type="region of interest" description="Disordered" evidence="9">
    <location>
        <begin position="1"/>
        <end position="49"/>
    </location>
</feature>
<dbReference type="FunFam" id="2.60.120.200:FF:000135">
    <property type="entry name" value="Related to KRE6-glucan synthase subunit"/>
    <property type="match status" value="1"/>
</dbReference>
<sequence length="605" mass="66150">MSTPSDDASSECPDPLLRRPRPHYLAENRYSSGSGASTPSSSNSLSPPSAFPQYTARNSFGSFQSFNLTKEQRVNSFASSSLSAYTFSADLQSWASEFTPDFKEEDDAIHEPDPAMRHRIERDGHVFSWRGLTNLGTLVMFTVGIIVLFAGYPIITHFTRHEPSTFGAFNIGGTNASGQVPDLIGRFTIIDPDTPQEAYTKPSWADPSNNFELVWSDEFNTPGRSFYPGDDPYWEAVDLHYWGTNDLEWYDPAAITTDNGDLVITLSQKETHDLNYQGGMLTTWNKFCFTGGYVEANVSLPGVNNVVGLWPAVWTMGNLGRAGYGATLDGMWPYTYDACDIGTVANQSINEQPVAATINGDTGKGGILSYLPGQKLSRCTCNGESHPGPKHSDGSFVGRAAPEIDLFEAQITDGAPGDAAGQLTAQVSQSAQWANLRCCGGKPFNAGYLWNNTAANEVIVDPTISIQNTFIGSATQQATSVVTNTDVLAYEYSGGLYEIYGYEYKPGFDDAYITWVSSNKVSWTLNVAGMGPDAATEISARPVPQEPMYIIANLGMSFNFGTVDLTHLPFPVHMRIDYIRVYQPSNARNIGCDPKDFPTKDYINK</sequence>
<evidence type="ECO:0000256" key="5">
    <source>
        <dbReference type="ARBA" id="ARBA00022989"/>
    </source>
</evidence>
<evidence type="ECO:0000256" key="7">
    <source>
        <dbReference type="ARBA" id="ARBA00023180"/>
    </source>
</evidence>
<evidence type="ECO:0000256" key="8">
    <source>
        <dbReference type="ARBA" id="ARBA00023316"/>
    </source>
</evidence>
<dbReference type="AlphaFoldDB" id="A0A2R6PMU6"/>
<dbReference type="GO" id="GO:0015926">
    <property type="term" value="F:glucosidase activity"/>
    <property type="evidence" value="ECO:0007669"/>
    <property type="project" value="TreeGrafter"/>
</dbReference>
<dbReference type="Gene3D" id="2.60.120.200">
    <property type="match status" value="1"/>
</dbReference>
<keyword evidence="13" id="KW-1185">Reference proteome</keyword>
<keyword evidence="4" id="KW-0735">Signal-anchor</keyword>
<accession>A0A2R6PMU6</accession>
<evidence type="ECO:0000256" key="3">
    <source>
        <dbReference type="ARBA" id="ARBA00022692"/>
    </source>
</evidence>
<dbReference type="GO" id="GO:0006078">
    <property type="term" value="P:(1-&gt;6)-beta-D-glucan biosynthetic process"/>
    <property type="evidence" value="ECO:0007669"/>
    <property type="project" value="TreeGrafter"/>
</dbReference>
<feature type="compositionally biased region" description="Low complexity" evidence="9">
    <location>
        <begin position="31"/>
        <end position="49"/>
    </location>
</feature>
<feature type="transmembrane region" description="Helical" evidence="10">
    <location>
        <begin position="132"/>
        <end position="155"/>
    </location>
</feature>
<name>A0A2R6PMU6_9APHY</name>
<protein>
    <recommendedName>
        <fullName evidence="11">GH16 domain-containing protein</fullName>
    </recommendedName>
</protein>
<evidence type="ECO:0000313" key="13">
    <source>
        <dbReference type="Proteomes" id="UP000186601"/>
    </source>
</evidence>
<dbReference type="PANTHER" id="PTHR31361:SF1">
    <property type="entry name" value="BETA-GLUCAN SYNTHESIS-ASSOCIATED PROTEIN KRE6-RELATED"/>
    <property type="match status" value="1"/>
</dbReference>
<evidence type="ECO:0000256" key="2">
    <source>
        <dbReference type="ARBA" id="ARBA00010962"/>
    </source>
</evidence>
<dbReference type="InterPro" id="IPR005629">
    <property type="entry name" value="Skn1/Kre6/Sbg1"/>
</dbReference>
<dbReference type="PROSITE" id="PS51762">
    <property type="entry name" value="GH16_2"/>
    <property type="match status" value="1"/>
</dbReference>
<evidence type="ECO:0000313" key="12">
    <source>
        <dbReference type="EMBL" id="PSR93730.1"/>
    </source>
</evidence>
<comment type="subcellular location">
    <subcellularLocation>
        <location evidence="1">Membrane</location>
        <topology evidence="1">Single-pass type II membrane protein</topology>
    </subcellularLocation>
</comment>
<comment type="similarity">
    <text evidence="2">Belongs to the SKN1/KRE6 family.</text>
</comment>
<comment type="caution">
    <text evidence="12">The sequence shown here is derived from an EMBL/GenBank/DDBJ whole genome shotgun (WGS) entry which is preliminary data.</text>
</comment>
<keyword evidence="6 10" id="KW-0472">Membrane</keyword>
<dbReference type="SUPFAM" id="SSF49899">
    <property type="entry name" value="Concanavalin A-like lectins/glucanases"/>
    <property type="match status" value="1"/>
</dbReference>
<evidence type="ECO:0000256" key="9">
    <source>
        <dbReference type="SAM" id="MobiDB-lite"/>
    </source>
</evidence>
<keyword evidence="3 10" id="KW-0812">Transmembrane</keyword>
<dbReference type="GO" id="GO:0031505">
    <property type="term" value="P:fungal-type cell wall organization"/>
    <property type="evidence" value="ECO:0007669"/>
    <property type="project" value="TreeGrafter"/>
</dbReference>
<dbReference type="EMBL" id="MLYV02000468">
    <property type="protein sequence ID" value="PSR93730.1"/>
    <property type="molecule type" value="Genomic_DNA"/>
</dbReference>
<proteinExistence type="inferred from homology"/>
<dbReference type="InterPro" id="IPR013320">
    <property type="entry name" value="ConA-like_dom_sf"/>
</dbReference>
<reference evidence="12 13" key="1">
    <citation type="submission" date="2018-02" db="EMBL/GenBank/DDBJ databases">
        <title>Genome sequence of the basidiomycete white-rot fungus Phlebia centrifuga.</title>
        <authorList>
            <person name="Granchi Z."/>
            <person name="Peng M."/>
            <person name="de Vries R.P."/>
            <person name="Hilden K."/>
            <person name="Makela M.R."/>
            <person name="Grigoriev I."/>
            <person name="Riley R."/>
        </authorList>
    </citation>
    <scope>NUCLEOTIDE SEQUENCE [LARGE SCALE GENOMIC DNA]</scope>
    <source>
        <strain evidence="12 13">FBCC195</strain>
    </source>
</reference>
<evidence type="ECO:0000259" key="11">
    <source>
        <dbReference type="PROSITE" id="PS51762"/>
    </source>
</evidence>
<gene>
    <name evidence="12" type="ORF">PHLCEN_2v4625</name>
</gene>
<evidence type="ECO:0000256" key="10">
    <source>
        <dbReference type="SAM" id="Phobius"/>
    </source>
</evidence>
<dbReference type="GO" id="GO:0005886">
    <property type="term" value="C:plasma membrane"/>
    <property type="evidence" value="ECO:0007669"/>
    <property type="project" value="TreeGrafter"/>
</dbReference>
<dbReference type="Proteomes" id="UP000186601">
    <property type="component" value="Unassembled WGS sequence"/>
</dbReference>
<feature type="domain" description="GH16" evidence="11">
    <location>
        <begin position="202"/>
        <end position="587"/>
    </location>
</feature>
<dbReference type="InterPro" id="IPR000757">
    <property type="entry name" value="Beta-glucanase-like"/>
</dbReference>
<keyword evidence="8" id="KW-0961">Cell wall biogenesis/degradation</keyword>
<evidence type="ECO:0000256" key="6">
    <source>
        <dbReference type="ARBA" id="ARBA00023136"/>
    </source>
</evidence>
<keyword evidence="5 10" id="KW-1133">Transmembrane helix</keyword>
<dbReference type="PANTHER" id="PTHR31361">
    <property type="entry name" value="BETA-GLUCAN SYNTHESIS-ASSOCIATED PROTEIN KRE6-RELATED"/>
    <property type="match status" value="1"/>
</dbReference>
<evidence type="ECO:0000256" key="1">
    <source>
        <dbReference type="ARBA" id="ARBA00004606"/>
    </source>
</evidence>
<dbReference type="STRING" id="98765.A0A2R6PMU6"/>
<keyword evidence="7" id="KW-0325">Glycoprotein</keyword>
<evidence type="ECO:0000256" key="4">
    <source>
        <dbReference type="ARBA" id="ARBA00022968"/>
    </source>
</evidence>
<dbReference type="OrthoDB" id="412647at2759"/>
<dbReference type="GO" id="GO:0005789">
    <property type="term" value="C:endoplasmic reticulum membrane"/>
    <property type="evidence" value="ECO:0007669"/>
    <property type="project" value="TreeGrafter"/>
</dbReference>
<dbReference type="Pfam" id="PF03935">
    <property type="entry name" value="SKN1_KRE6_Sbg1"/>
    <property type="match status" value="1"/>
</dbReference>